<sequence length="629" mass="66190">MSDAAQGSRVGSQFGRYYLKRLLGRGGMGEVYEAEDTVKERVVALKLLSPALCQDPVFRERLQREARTAGRLQEPHVVPVHDYGEIDGLLYLDMRLIQGTDLSAVLHESGALAPPRAVAIVRQAASALDAAHAAGVIHRDIKPENILITRDDFAYLVDFGIASATTDEKLTQAGSAVGTWKYAAPERFTNAEVTHSVDVYALACVLHECLTGSPPYRADSAGMLITAHLMEPIPHPSQLQPGIPNAFDEVIARGMAKDPKDRYTSAGELAQAANDALSARDQDRAGDIVERSEEATLPTQQIEQTTLPTQRLHPPASTPTPTPPPGPVPSPTPPPGRTPSPTPPPGVTPHPSAGPPYHHPGGAEPPRHTPPPPSGGPGWGGGAGHAGPAHPAGDGPRNAPTFTPHGSGGWPGHFGAAPPGVSPRRPMPRKRKPRPRRGVIAAVVVVAIGGLLLWWLLPSGATPPPPPTAEPTSSPPTPSTPPVSTPPAAETQAQLFSLLPPGYAPGSCNPIPPPKGAFAKVSCGPNADPDGPPSATYALFPNRAAVRAAFDRIVRTSATVDCPGRIQSPGPWHRNATPDQPSGMLLCGTHQGFPSVVWTNDDALLVSVVQTEPQGPTLDQLYSWWTSHS</sequence>
<evidence type="ECO:0000256" key="4">
    <source>
        <dbReference type="ARBA" id="ARBA00022527"/>
    </source>
</evidence>
<evidence type="ECO:0000256" key="12">
    <source>
        <dbReference type="PROSITE-ProRule" id="PRU10141"/>
    </source>
</evidence>
<dbReference type="Proteomes" id="UP000093592">
    <property type="component" value="Unassembled WGS sequence"/>
</dbReference>
<evidence type="ECO:0000313" key="17">
    <source>
        <dbReference type="Proteomes" id="UP000093592"/>
    </source>
</evidence>
<feature type="compositionally biased region" description="Pro residues" evidence="13">
    <location>
        <begin position="316"/>
        <end position="358"/>
    </location>
</feature>
<feature type="region of interest" description="Disordered" evidence="13">
    <location>
        <begin position="291"/>
        <end position="436"/>
    </location>
</feature>
<feature type="region of interest" description="Disordered" evidence="13">
    <location>
        <begin position="463"/>
        <end position="489"/>
    </location>
</feature>
<evidence type="ECO:0000256" key="14">
    <source>
        <dbReference type="SAM" id="Phobius"/>
    </source>
</evidence>
<organism evidence="16 17">
    <name type="scientific">Mycobacterium kyorinense</name>
    <dbReference type="NCBI Taxonomy" id="487514"/>
    <lineage>
        <taxon>Bacteria</taxon>
        <taxon>Bacillati</taxon>
        <taxon>Actinomycetota</taxon>
        <taxon>Actinomycetes</taxon>
        <taxon>Mycobacteriales</taxon>
        <taxon>Mycobacteriaceae</taxon>
        <taxon>Mycobacterium</taxon>
    </lineage>
</organism>
<dbReference type="PROSITE" id="PS00107">
    <property type="entry name" value="PROTEIN_KINASE_ATP"/>
    <property type="match status" value="1"/>
</dbReference>
<feature type="domain" description="Protein kinase" evidence="15">
    <location>
        <begin position="17"/>
        <end position="277"/>
    </location>
</feature>
<evidence type="ECO:0000256" key="7">
    <source>
        <dbReference type="ARBA" id="ARBA00022741"/>
    </source>
</evidence>
<dbReference type="InterPro" id="IPR000719">
    <property type="entry name" value="Prot_kinase_dom"/>
</dbReference>
<name>A0A1A2Z813_9MYCO</name>
<dbReference type="InterPro" id="IPR008271">
    <property type="entry name" value="Ser/Thr_kinase_AS"/>
</dbReference>
<dbReference type="SMART" id="SM00220">
    <property type="entry name" value="S_TKc"/>
    <property type="match status" value="1"/>
</dbReference>
<feature type="compositionally biased region" description="Basic residues" evidence="13">
    <location>
        <begin position="426"/>
        <end position="436"/>
    </location>
</feature>
<gene>
    <name evidence="16" type="ORF">A5707_21390</name>
</gene>
<evidence type="ECO:0000256" key="6">
    <source>
        <dbReference type="ARBA" id="ARBA00022692"/>
    </source>
</evidence>
<feature type="transmembrane region" description="Helical" evidence="14">
    <location>
        <begin position="438"/>
        <end position="457"/>
    </location>
</feature>
<evidence type="ECO:0000256" key="2">
    <source>
        <dbReference type="ARBA" id="ARBA00012513"/>
    </source>
</evidence>
<keyword evidence="7 12" id="KW-0547">Nucleotide-binding</keyword>
<dbReference type="PANTHER" id="PTHR43289">
    <property type="entry name" value="MITOGEN-ACTIVATED PROTEIN KINASE KINASE KINASE 20-RELATED"/>
    <property type="match status" value="1"/>
</dbReference>
<keyword evidence="4" id="KW-0723">Serine/threonine-protein kinase</keyword>
<dbReference type="PROSITE" id="PS50011">
    <property type="entry name" value="PROTEIN_KINASE_DOM"/>
    <property type="match status" value="1"/>
</dbReference>
<dbReference type="InterPro" id="IPR017441">
    <property type="entry name" value="Protein_kinase_ATP_BS"/>
</dbReference>
<dbReference type="RefSeq" id="WP_065014560.1">
    <property type="nucleotide sequence ID" value="NZ_LZKJ01000108.1"/>
</dbReference>
<evidence type="ECO:0000256" key="13">
    <source>
        <dbReference type="SAM" id="MobiDB-lite"/>
    </source>
</evidence>
<dbReference type="AlphaFoldDB" id="A0A1A2Z813"/>
<dbReference type="GO" id="GO:0005524">
    <property type="term" value="F:ATP binding"/>
    <property type="evidence" value="ECO:0007669"/>
    <property type="project" value="UniProtKB-UniRule"/>
</dbReference>
<dbReference type="EMBL" id="LZKJ01000108">
    <property type="protein sequence ID" value="OBI46385.1"/>
    <property type="molecule type" value="Genomic_DNA"/>
</dbReference>
<dbReference type="Pfam" id="PF00069">
    <property type="entry name" value="Pkinase"/>
    <property type="match status" value="1"/>
</dbReference>
<dbReference type="OrthoDB" id="9762169at2"/>
<evidence type="ECO:0000256" key="1">
    <source>
        <dbReference type="ARBA" id="ARBA00004162"/>
    </source>
</evidence>
<feature type="compositionally biased region" description="Low complexity" evidence="13">
    <location>
        <begin position="386"/>
        <end position="396"/>
    </location>
</feature>
<dbReference type="EC" id="2.7.11.1" evidence="2"/>
<evidence type="ECO:0000256" key="10">
    <source>
        <dbReference type="ARBA" id="ARBA00022989"/>
    </source>
</evidence>
<feature type="compositionally biased region" description="Gly residues" evidence="13">
    <location>
        <begin position="376"/>
        <end position="385"/>
    </location>
</feature>
<evidence type="ECO:0000256" key="8">
    <source>
        <dbReference type="ARBA" id="ARBA00022777"/>
    </source>
</evidence>
<dbReference type="PANTHER" id="PTHR43289:SF6">
    <property type="entry name" value="SERINE_THREONINE-PROTEIN KINASE NEKL-3"/>
    <property type="match status" value="1"/>
</dbReference>
<reference evidence="17" key="1">
    <citation type="submission" date="2016-06" db="EMBL/GenBank/DDBJ databases">
        <authorList>
            <person name="Sutton G."/>
            <person name="Brinkac L."/>
            <person name="Sanka R."/>
            <person name="Adams M."/>
            <person name="Lau E."/>
            <person name="Sam S."/>
            <person name="Sreng N."/>
            <person name="Him V."/>
            <person name="Kerleguer A."/>
            <person name="Cheng S."/>
        </authorList>
    </citation>
    <scope>NUCLEOTIDE SEQUENCE [LARGE SCALE GENOMIC DNA]</scope>
    <source>
        <strain evidence="17">E861</strain>
    </source>
</reference>
<dbReference type="PROSITE" id="PS00108">
    <property type="entry name" value="PROTEIN_KINASE_ST"/>
    <property type="match status" value="1"/>
</dbReference>
<comment type="caution">
    <text evidence="16">The sequence shown here is derived from an EMBL/GenBank/DDBJ whole genome shotgun (WGS) entry which is preliminary data.</text>
</comment>
<evidence type="ECO:0000256" key="3">
    <source>
        <dbReference type="ARBA" id="ARBA00022475"/>
    </source>
</evidence>
<keyword evidence="10 14" id="KW-1133">Transmembrane helix</keyword>
<feature type="compositionally biased region" description="Pro residues" evidence="13">
    <location>
        <begin position="463"/>
        <end position="485"/>
    </location>
</feature>
<feature type="binding site" evidence="12">
    <location>
        <position position="46"/>
    </location>
    <ligand>
        <name>ATP</name>
        <dbReference type="ChEBI" id="CHEBI:30616"/>
    </ligand>
</feature>
<evidence type="ECO:0000256" key="5">
    <source>
        <dbReference type="ARBA" id="ARBA00022679"/>
    </source>
</evidence>
<dbReference type="GO" id="GO:0004674">
    <property type="term" value="F:protein serine/threonine kinase activity"/>
    <property type="evidence" value="ECO:0007669"/>
    <property type="project" value="UniProtKB-KW"/>
</dbReference>
<comment type="subcellular location">
    <subcellularLocation>
        <location evidence="1">Cell membrane</location>
        <topology evidence="1">Single-pass membrane protein</topology>
    </subcellularLocation>
</comment>
<dbReference type="Gene3D" id="3.30.200.20">
    <property type="entry name" value="Phosphorylase Kinase, domain 1"/>
    <property type="match status" value="1"/>
</dbReference>
<dbReference type="SUPFAM" id="SSF56112">
    <property type="entry name" value="Protein kinase-like (PK-like)"/>
    <property type="match status" value="1"/>
</dbReference>
<evidence type="ECO:0000259" key="15">
    <source>
        <dbReference type="PROSITE" id="PS50011"/>
    </source>
</evidence>
<feature type="compositionally biased region" description="Polar residues" evidence="13">
    <location>
        <begin position="297"/>
        <end position="309"/>
    </location>
</feature>
<keyword evidence="9 12" id="KW-0067">ATP-binding</keyword>
<protein>
    <recommendedName>
        <fullName evidence="2">non-specific serine/threonine protein kinase</fullName>
        <ecNumber evidence="2">2.7.11.1</ecNumber>
    </recommendedName>
</protein>
<dbReference type="GO" id="GO:0005886">
    <property type="term" value="C:plasma membrane"/>
    <property type="evidence" value="ECO:0007669"/>
    <property type="project" value="UniProtKB-SubCell"/>
</dbReference>
<accession>A0A1A2Z813</accession>
<dbReference type="InterPro" id="IPR011009">
    <property type="entry name" value="Kinase-like_dom_sf"/>
</dbReference>
<evidence type="ECO:0000256" key="11">
    <source>
        <dbReference type="ARBA" id="ARBA00023136"/>
    </source>
</evidence>
<keyword evidence="5" id="KW-0808">Transferase</keyword>
<dbReference type="FunFam" id="1.10.510.10:FF:000021">
    <property type="entry name" value="Serine/threonine protein kinase"/>
    <property type="match status" value="1"/>
</dbReference>
<dbReference type="Gene3D" id="1.10.510.10">
    <property type="entry name" value="Transferase(Phosphotransferase) domain 1"/>
    <property type="match status" value="1"/>
</dbReference>
<keyword evidence="8" id="KW-0418">Kinase</keyword>
<dbReference type="GO" id="GO:0080090">
    <property type="term" value="P:regulation of primary metabolic process"/>
    <property type="evidence" value="ECO:0007669"/>
    <property type="project" value="UniProtKB-ARBA"/>
</dbReference>
<proteinExistence type="predicted"/>
<keyword evidence="3" id="KW-1003">Cell membrane</keyword>
<dbReference type="CDD" id="cd14014">
    <property type="entry name" value="STKc_PknB_like"/>
    <property type="match status" value="1"/>
</dbReference>
<evidence type="ECO:0000256" key="9">
    <source>
        <dbReference type="ARBA" id="ARBA00022840"/>
    </source>
</evidence>
<keyword evidence="11 14" id="KW-0472">Membrane</keyword>
<evidence type="ECO:0000313" key="16">
    <source>
        <dbReference type="EMBL" id="OBI46385.1"/>
    </source>
</evidence>
<dbReference type="FunFam" id="3.30.200.20:FF:000348">
    <property type="entry name" value="Serine/threonine protein kinase"/>
    <property type="match status" value="1"/>
</dbReference>
<keyword evidence="6 14" id="KW-0812">Transmembrane</keyword>